<evidence type="ECO:0000256" key="1">
    <source>
        <dbReference type="ARBA" id="ARBA00004651"/>
    </source>
</evidence>
<dbReference type="GO" id="GO:0005452">
    <property type="term" value="F:solute:inorganic anion antiporter activity"/>
    <property type="evidence" value="ECO:0007669"/>
    <property type="project" value="InterPro"/>
</dbReference>
<feature type="transmembrane region" description="Helical" evidence="9">
    <location>
        <begin position="150"/>
        <end position="168"/>
    </location>
</feature>
<comment type="subcellular location">
    <subcellularLocation>
        <location evidence="1">Cell membrane</location>
        <topology evidence="1">Multi-pass membrane protein</topology>
    </subcellularLocation>
    <subcellularLocation>
        <location evidence="9">Membrane</location>
        <topology evidence="9">Multi-pass membrane protein</topology>
    </subcellularLocation>
</comment>
<dbReference type="PANTHER" id="PTHR11453">
    <property type="entry name" value="ANION EXCHANGE PROTEIN"/>
    <property type="match status" value="1"/>
</dbReference>
<evidence type="ECO:0000313" key="12">
    <source>
        <dbReference type="Proteomes" id="UP000001075"/>
    </source>
</evidence>
<dbReference type="PANTHER" id="PTHR11453:SF37">
    <property type="entry name" value="ELECTRONEUTRAL SODIUM BICARBONATE EXCHANGER 1"/>
    <property type="match status" value="1"/>
</dbReference>
<feature type="transmembrane region" description="Helical" evidence="9">
    <location>
        <begin position="378"/>
        <end position="402"/>
    </location>
</feature>
<dbReference type="GO" id="GO:0008510">
    <property type="term" value="F:sodium:bicarbonate symporter activity"/>
    <property type="evidence" value="ECO:0007669"/>
    <property type="project" value="TreeGrafter"/>
</dbReference>
<dbReference type="Gene3D" id="1.10.287.570">
    <property type="entry name" value="Helical hairpin bin"/>
    <property type="match status" value="1"/>
</dbReference>
<evidence type="ECO:0000256" key="7">
    <source>
        <dbReference type="ARBA" id="ARBA00023065"/>
    </source>
</evidence>
<dbReference type="Pfam" id="PF00955">
    <property type="entry name" value="HCO3_cotransp"/>
    <property type="match status" value="1"/>
</dbReference>
<dbReference type="FunFam" id="1.10.287.570:FF:000001">
    <property type="entry name" value="Anion exchange protein"/>
    <property type="match status" value="1"/>
</dbReference>
<dbReference type="PRINTS" id="PR01231">
    <property type="entry name" value="HCO3TRNSPORT"/>
</dbReference>
<keyword evidence="4" id="KW-1003">Cell membrane</keyword>
<organism evidence="11 12">
    <name type="scientific">Cricetulus griseus</name>
    <name type="common">Chinese hamster</name>
    <name type="synonym">Cricetulus barabensis griseus</name>
    <dbReference type="NCBI Taxonomy" id="10029"/>
    <lineage>
        <taxon>Eukaryota</taxon>
        <taxon>Metazoa</taxon>
        <taxon>Chordata</taxon>
        <taxon>Craniata</taxon>
        <taxon>Vertebrata</taxon>
        <taxon>Euteleostomi</taxon>
        <taxon>Mammalia</taxon>
        <taxon>Eutheria</taxon>
        <taxon>Euarchontoglires</taxon>
        <taxon>Glires</taxon>
        <taxon>Rodentia</taxon>
        <taxon>Myomorpha</taxon>
        <taxon>Muroidea</taxon>
        <taxon>Cricetidae</taxon>
        <taxon>Cricetinae</taxon>
        <taxon>Cricetulus</taxon>
    </lineage>
</organism>
<feature type="transmembrane region" description="Helical" evidence="9">
    <location>
        <begin position="32"/>
        <end position="59"/>
    </location>
</feature>
<evidence type="ECO:0000256" key="9">
    <source>
        <dbReference type="RuleBase" id="RU362035"/>
    </source>
</evidence>
<dbReference type="GO" id="GO:0005886">
    <property type="term" value="C:plasma membrane"/>
    <property type="evidence" value="ECO:0007669"/>
    <property type="project" value="UniProtKB-SubCell"/>
</dbReference>
<accession>G3IGL5</accession>
<keyword evidence="3 9" id="KW-0813">Transport</keyword>
<keyword evidence="5 9" id="KW-0812">Transmembrane</keyword>
<dbReference type="EMBL" id="JH002592">
    <property type="protein sequence ID" value="EGW11984.1"/>
    <property type="molecule type" value="Genomic_DNA"/>
</dbReference>
<feature type="transmembrane region" description="Helical" evidence="9">
    <location>
        <begin position="438"/>
        <end position="457"/>
    </location>
</feature>
<dbReference type="InterPro" id="IPR011531">
    <property type="entry name" value="HCO3_transpt-like_TM_dom"/>
</dbReference>
<dbReference type="eggNOG" id="KOG1172">
    <property type="taxonomic scope" value="Eukaryota"/>
</dbReference>
<dbReference type="InParanoid" id="G3IGL5"/>
<keyword evidence="6 9" id="KW-1133">Transmembrane helix</keyword>
<proteinExistence type="inferred from homology"/>
<gene>
    <name evidence="11" type="ORF">I79_022933</name>
</gene>
<keyword evidence="7 9" id="KW-0406">Ion transport</keyword>
<name>G3IGL5_CRIGR</name>
<evidence type="ECO:0000259" key="10">
    <source>
        <dbReference type="Pfam" id="PF00955"/>
    </source>
</evidence>
<feature type="transmembrane region" description="Helical" evidence="9">
    <location>
        <begin position="338"/>
        <end position="357"/>
    </location>
</feature>
<dbReference type="NCBIfam" id="TIGR00834">
    <property type="entry name" value="ae"/>
    <property type="match status" value="1"/>
</dbReference>
<feature type="transmembrane region" description="Helical" evidence="9">
    <location>
        <begin position="115"/>
        <end position="138"/>
    </location>
</feature>
<comment type="similarity">
    <text evidence="2 9">Belongs to the anion exchanger (TC 2.A.31) family.</text>
</comment>
<feature type="transmembrane region" description="Helical" evidence="9">
    <location>
        <begin position="464"/>
        <end position="484"/>
    </location>
</feature>
<evidence type="ECO:0000256" key="8">
    <source>
        <dbReference type="ARBA" id="ARBA00023136"/>
    </source>
</evidence>
<evidence type="ECO:0000313" key="11">
    <source>
        <dbReference type="EMBL" id="EGW11984.1"/>
    </source>
</evidence>
<feature type="transmembrane region" description="Helical" evidence="9">
    <location>
        <begin position="252"/>
        <end position="270"/>
    </location>
</feature>
<dbReference type="STRING" id="10029.G3IGL5"/>
<feature type="transmembrane region" description="Helical" evidence="9">
    <location>
        <begin position="290"/>
        <end position="308"/>
    </location>
</feature>
<sequence>MIPHTSNRLFGGLVLDIKRKAPWYWSDYRDALSLQCLASFLFLYCACMSPVITFGGLLGEATEGRISAIESLFGASMTGIAYSLFAGQPLTILGSTGPVLVFEKILFKFCKDYDLSYLSLRACIGLWTAFLCIVLVATDASSLVCYITRFTEEAFASLICIIFIYEAIEKLIHLAETYPIHMHSQLDHLSLYYCRCTLPENPNNHTLQYWKDHNIVATEVNWANLTVSKCQEMHGEFIGSACGHHGPYTPDVLFWSCILFFTTFILSSTLKTFKTSRYFPTRVRSMVSDFAVFLTIFTMVIVDFLIGVPSPKLQVPSVFKPTRDDRGWFINPIGPNPWWAVLAAIIPALLCTILIFMDQQITAVIINRKEHKLKKGCGYHLDLLMVAIMLGVCSIMGLPWFVAATVLSITHVNSLKLESECSAPGEQPKFLGIREQRVTGLMIFVLMGCSVFMTTVLKFIPMPVLYGVFLYMGVSSLQGIQLFGMPAKHQPDFIYLRHVPLRKVHLFTLIQLTCLVLLWVIKASPAAIVFPMMVLALVFVRKVMDLCFSKRELSWLDDLMPESKKKKLDDAKKKAKEEEEAEKMLDIGGDKFPLESRKLLSSPGKNISFSPLYEISELNHDKPGDSCSGFSSISVMPTSKTLLLPSFLPPTDVLYSPTSGWTNIPVCDGIGLGVLKPRSALVPGWEPFLPGFGYFLPVEFFLLGVVSQKGFQHKAAMAYKAQVPEKVTE</sequence>
<reference evidence="12" key="1">
    <citation type="journal article" date="2011" name="Nat. Biotechnol.">
        <title>The genomic sequence of the Chinese hamster ovary (CHO)-K1 cell line.</title>
        <authorList>
            <person name="Xu X."/>
            <person name="Nagarajan H."/>
            <person name="Lewis N.E."/>
            <person name="Pan S."/>
            <person name="Cai Z."/>
            <person name="Liu X."/>
            <person name="Chen W."/>
            <person name="Xie M."/>
            <person name="Wang W."/>
            <person name="Hammond S."/>
            <person name="Andersen M.R."/>
            <person name="Neff N."/>
            <person name="Passarelli B."/>
            <person name="Koh W."/>
            <person name="Fan H.C."/>
            <person name="Wang J."/>
            <person name="Gui Y."/>
            <person name="Lee K.H."/>
            <person name="Betenbaugh M.J."/>
            <person name="Quake S.R."/>
            <person name="Famili I."/>
            <person name="Palsson B.O."/>
            <person name="Wang J."/>
        </authorList>
    </citation>
    <scope>NUCLEOTIDE SEQUENCE [LARGE SCALE GENOMIC DNA]</scope>
    <source>
        <strain evidence="12">CHO K1 cell line</strain>
    </source>
</reference>
<evidence type="ECO:0000256" key="6">
    <source>
        <dbReference type="ARBA" id="ARBA00022989"/>
    </source>
</evidence>
<protein>
    <recommendedName>
        <fullName evidence="9">Anion exchange protein</fullName>
    </recommendedName>
</protein>
<evidence type="ECO:0000256" key="5">
    <source>
        <dbReference type="ARBA" id="ARBA00022692"/>
    </source>
</evidence>
<evidence type="ECO:0000256" key="4">
    <source>
        <dbReference type="ARBA" id="ARBA00022475"/>
    </source>
</evidence>
<dbReference type="GO" id="GO:0051453">
    <property type="term" value="P:regulation of intracellular pH"/>
    <property type="evidence" value="ECO:0007669"/>
    <property type="project" value="TreeGrafter"/>
</dbReference>
<dbReference type="InterPro" id="IPR003020">
    <property type="entry name" value="HCO3_transpt_euk"/>
</dbReference>
<feature type="transmembrane region" description="Helical" evidence="9">
    <location>
        <begin position="71"/>
        <end position="95"/>
    </location>
</feature>
<feature type="domain" description="Bicarbonate transporter-like transmembrane" evidence="10">
    <location>
        <begin position="8"/>
        <end position="561"/>
    </location>
</feature>
<dbReference type="FunCoup" id="G3IGL5">
    <property type="interactions" value="1396"/>
</dbReference>
<dbReference type="GO" id="GO:0006820">
    <property type="term" value="P:monoatomic anion transport"/>
    <property type="evidence" value="ECO:0007669"/>
    <property type="project" value="InterPro"/>
</dbReference>
<dbReference type="Proteomes" id="UP000001075">
    <property type="component" value="Unassembled WGS sequence"/>
</dbReference>
<evidence type="ECO:0000256" key="2">
    <source>
        <dbReference type="ARBA" id="ARBA00010993"/>
    </source>
</evidence>
<feature type="transmembrane region" description="Helical" evidence="9">
    <location>
        <begin position="504"/>
        <end position="521"/>
    </location>
</feature>
<evidence type="ECO:0000256" key="3">
    <source>
        <dbReference type="ARBA" id="ARBA00022448"/>
    </source>
</evidence>
<dbReference type="AlphaFoldDB" id="G3IGL5"/>
<dbReference type="PaxDb" id="10029-XP_007614512.1"/>
<keyword evidence="8 9" id="KW-0472">Membrane</keyword>